<reference evidence="3" key="1">
    <citation type="submission" date="2016-04" db="EMBL/GenBank/DDBJ databases">
        <authorList>
            <person name="Lyu Z."/>
            <person name="Lyu W."/>
        </authorList>
    </citation>
    <scope>NUCLEOTIDE SEQUENCE [LARGE SCALE GENOMIC DNA]</scope>
    <source>
        <strain evidence="3">C44</strain>
    </source>
</reference>
<dbReference type="Proteomes" id="UP000078534">
    <property type="component" value="Unassembled WGS sequence"/>
</dbReference>
<accession>A0A179T400</accession>
<keyword evidence="3" id="KW-1185">Reference proteome</keyword>
<dbReference type="EMBL" id="LWSG01000002">
    <property type="protein sequence ID" value="OAS88717.1"/>
    <property type="molecule type" value="Genomic_DNA"/>
</dbReference>
<dbReference type="OrthoDB" id="9802340at2"/>
<dbReference type="STRING" id="152268.A6K24_14770"/>
<dbReference type="PROSITE" id="PS51186">
    <property type="entry name" value="GNAT"/>
    <property type="match status" value="1"/>
</dbReference>
<evidence type="ECO:0000259" key="1">
    <source>
        <dbReference type="PROSITE" id="PS51186"/>
    </source>
</evidence>
<organism evidence="2 3">
    <name type="scientific">Metabacillus litoralis</name>
    <dbReference type="NCBI Taxonomy" id="152268"/>
    <lineage>
        <taxon>Bacteria</taxon>
        <taxon>Bacillati</taxon>
        <taxon>Bacillota</taxon>
        <taxon>Bacilli</taxon>
        <taxon>Bacillales</taxon>
        <taxon>Bacillaceae</taxon>
        <taxon>Metabacillus</taxon>
    </lineage>
</organism>
<dbReference type="InterPro" id="IPR050276">
    <property type="entry name" value="MshD_Acetyltransferase"/>
</dbReference>
<dbReference type="SUPFAM" id="SSF55729">
    <property type="entry name" value="Acyl-CoA N-acyltransferases (Nat)"/>
    <property type="match status" value="1"/>
</dbReference>
<dbReference type="RefSeq" id="WP_066326451.1">
    <property type="nucleotide sequence ID" value="NZ_LWSG01000002.1"/>
</dbReference>
<dbReference type="AlphaFoldDB" id="A0A179T400"/>
<comment type="caution">
    <text evidence="2">The sequence shown here is derived from an EMBL/GenBank/DDBJ whole genome shotgun (WGS) entry which is preliminary data.</text>
</comment>
<dbReference type="Gene3D" id="3.40.630.30">
    <property type="match status" value="1"/>
</dbReference>
<sequence>MEFEIRLSKKQDFGKLIELDHRIWSAETTPAIIAWESIQEFAKRNPEGSQIVALVDGDVVGYLGYHPPTPLETNQHVLELDIAVDEKFQGKGIGKQLLEKGKIAAKEKGINKLSLRVLATNEGAIQFYKKCGFIEQGRLIHEFYIGGKYVDDILMYLLLDE</sequence>
<dbReference type="InterPro" id="IPR000182">
    <property type="entry name" value="GNAT_dom"/>
</dbReference>
<dbReference type="Pfam" id="PF00583">
    <property type="entry name" value="Acetyltransf_1"/>
    <property type="match status" value="1"/>
</dbReference>
<dbReference type="InterPro" id="IPR016181">
    <property type="entry name" value="Acyl_CoA_acyltransferase"/>
</dbReference>
<gene>
    <name evidence="2" type="ORF">A6K24_14770</name>
</gene>
<dbReference type="PANTHER" id="PTHR43617">
    <property type="entry name" value="L-AMINO ACID N-ACETYLTRANSFERASE"/>
    <property type="match status" value="1"/>
</dbReference>
<evidence type="ECO:0000313" key="3">
    <source>
        <dbReference type="Proteomes" id="UP000078534"/>
    </source>
</evidence>
<feature type="domain" description="N-acetyltransferase" evidence="1">
    <location>
        <begin position="3"/>
        <end position="160"/>
    </location>
</feature>
<evidence type="ECO:0000313" key="2">
    <source>
        <dbReference type="EMBL" id="OAS88717.1"/>
    </source>
</evidence>
<name>A0A179T400_9BACI</name>
<proteinExistence type="predicted"/>
<protein>
    <recommendedName>
        <fullName evidence="1">N-acetyltransferase domain-containing protein</fullName>
    </recommendedName>
</protein>
<dbReference type="PANTHER" id="PTHR43617:SF33">
    <property type="entry name" value="SPORE COAT POLYSACCHARIDE BIOSYNTHESIS PROTEIN SPSD"/>
    <property type="match status" value="1"/>
</dbReference>
<dbReference type="CDD" id="cd04301">
    <property type="entry name" value="NAT_SF"/>
    <property type="match status" value="1"/>
</dbReference>
<dbReference type="GO" id="GO:0016747">
    <property type="term" value="F:acyltransferase activity, transferring groups other than amino-acyl groups"/>
    <property type="evidence" value="ECO:0007669"/>
    <property type="project" value="InterPro"/>
</dbReference>